<evidence type="ECO:0000256" key="1">
    <source>
        <dbReference type="ARBA" id="ARBA00008894"/>
    </source>
</evidence>
<evidence type="ECO:0000256" key="5">
    <source>
        <dbReference type="ARBA" id="ARBA00022821"/>
    </source>
</evidence>
<feature type="compositionally biased region" description="Basic residues" evidence="6">
    <location>
        <begin position="208"/>
        <end position="225"/>
    </location>
</feature>
<evidence type="ECO:0000259" key="7">
    <source>
        <dbReference type="Pfam" id="PF18052"/>
    </source>
</evidence>
<gene>
    <name evidence="8" type="ORF">U9M48_030429</name>
</gene>
<evidence type="ECO:0000256" key="4">
    <source>
        <dbReference type="ARBA" id="ARBA00022741"/>
    </source>
</evidence>
<evidence type="ECO:0000256" key="6">
    <source>
        <dbReference type="SAM" id="MobiDB-lite"/>
    </source>
</evidence>
<dbReference type="GO" id="GO:0006952">
    <property type="term" value="P:defense response"/>
    <property type="evidence" value="ECO:0007669"/>
    <property type="project" value="UniProtKB-KW"/>
</dbReference>
<accession>A0AAQ3X234</accession>
<feature type="region of interest" description="Disordered" evidence="6">
    <location>
        <begin position="207"/>
        <end position="239"/>
    </location>
</feature>
<dbReference type="EMBL" id="CP144751">
    <property type="protein sequence ID" value="WVZ83263.1"/>
    <property type="molecule type" value="Genomic_DNA"/>
</dbReference>
<dbReference type="GO" id="GO:0000166">
    <property type="term" value="F:nucleotide binding"/>
    <property type="evidence" value="ECO:0007669"/>
    <property type="project" value="UniProtKB-KW"/>
</dbReference>
<evidence type="ECO:0000313" key="8">
    <source>
        <dbReference type="EMBL" id="WVZ83263.1"/>
    </source>
</evidence>
<comment type="similarity">
    <text evidence="1">Belongs to the disease resistance NB-LRR family.</text>
</comment>
<evidence type="ECO:0000313" key="9">
    <source>
        <dbReference type="Proteomes" id="UP001341281"/>
    </source>
</evidence>
<feature type="domain" description="Disease resistance N-terminal" evidence="7">
    <location>
        <begin position="8"/>
        <end position="89"/>
    </location>
</feature>
<dbReference type="Gene3D" id="1.20.5.4130">
    <property type="match status" value="1"/>
</dbReference>
<keyword evidence="5" id="KW-0611">Plant defense</keyword>
<evidence type="ECO:0000256" key="2">
    <source>
        <dbReference type="ARBA" id="ARBA00022614"/>
    </source>
</evidence>
<dbReference type="AlphaFoldDB" id="A0AAQ3X234"/>
<keyword evidence="9" id="KW-1185">Reference proteome</keyword>
<keyword evidence="4" id="KW-0547">Nucleotide-binding</keyword>
<dbReference type="InterPro" id="IPR041118">
    <property type="entry name" value="Rx_N"/>
</dbReference>
<dbReference type="CDD" id="cd14798">
    <property type="entry name" value="RX-CC_like"/>
    <property type="match status" value="1"/>
</dbReference>
<protein>
    <recommendedName>
        <fullName evidence="7">Disease resistance N-terminal domain-containing protein</fullName>
    </recommendedName>
</protein>
<keyword evidence="3" id="KW-0677">Repeat</keyword>
<name>A0AAQ3X234_PASNO</name>
<dbReference type="InterPro" id="IPR038005">
    <property type="entry name" value="RX-like_CC"/>
</dbReference>
<proteinExistence type="inferred from homology"/>
<organism evidence="8 9">
    <name type="scientific">Paspalum notatum var. saurae</name>
    <dbReference type="NCBI Taxonomy" id="547442"/>
    <lineage>
        <taxon>Eukaryota</taxon>
        <taxon>Viridiplantae</taxon>
        <taxon>Streptophyta</taxon>
        <taxon>Embryophyta</taxon>
        <taxon>Tracheophyta</taxon>
        <taxon>Spermatophyta</taxon>
        <taxon>Magnoliopsida</taxon>
        <taxon>Liliopsida</taxon>
        <taxon>Poales</taxon>
        <taxon>Poaceae</taxon>
        <taxon>PACMAD clade</taxon>
        <taxon>Panicoideae</taxon>
        <taxon>Andropogonodae</taxon>
        <taxon>Paspaleae</taxon>
        <taxon>Paspalinae</taxon>
        <taxon>Paspalum</taxon>
    </lineage>
</organism>
<dbReference type="Proteomes" id="UP001341281">
    <property type="component" value="Chromosome 07"/>
</dbReference>
<sequence length="239" mass="26681">MAAQTQGAVDAMLGLLATGVKDEARLVGGVPGAMQFIKDEMDSMNGFLKHLTKIEGVQHDDQVCAWMKQVREIAYMSEDCVECYVEEILPHYGWVPVHPRHLPLPPAPREEEKKEDFRVAVEQALKDQDVVVGWYSSLKGAIEEKLPPQSLLKSKAGTVLDILNKCRPAAAEEEFRCCTRMFLCAIFLYPYPTNLEDVGARAADTRHTLGRSHTRRIHAHTHPKPPGRDTRARTHGSGS</sequence>
<keyword evidence="2" id="KW-0433">Leucine-rich repeat</keyword>
<evidence type="ECO:0000256" key="3">
    <source>
        <dbReference type="ARBA" id="ARBA00022737"/>
    </source>
</evidence>
<dbReference type="Pfam" id="PF18052">
    <property type="entry name" value="Rx_N"/>
    <property type="match status" value="1"/>
</dbReference>
<reference evidence="8 9" key="1">
    <citation type="submission" date="2024-02" db="EMBL/GenBank/DDBJ databases">
        <title>High-quality chromosome-scale genome assembly of Pensacola bahiagrass (Paspalum notatum Flugge var. saurae).</title>
        <authorList>
            <person name="Vega J.M."/>
            <person name="Podio M."/>
            <person name="Orjuela J."/>
            <person name="Siena L.A."/>
            <person name="Pessino S.C."/>
            <person name="Combes M.C."/>
            <person name="Mariac C."/>
            <person name="Albertini E."/>
            <person name="Pupilli F."/>
            <person name="Ortiz J.P.A."/>
            <person name="Leblanc O."/>
        </authorList>
    </citation>
    <scope>NUCLEOTIDE SEQUENCE [LARGE SCALE GENOMIC DNA]</scope>
    <source>
        <strain evidence="8">R1</strain>
        <tissue evidence="8">Leaf</tissue>
    </source>
</reference>